<feature type="transmembrane region" description="Helical" evidence="1">
    <location>
        <begin position="52"/>
        <end position="71"/>
    </location>
</feature>
<dbReference type="Proteomes" id="UP001644750">
    <property type="component" value="Unassembled WGS sequence"/>
</dbReference>
<feature type="transmembrane region" description="Helical" evidence="1">
    <location>
        <begin position="83"/>
        <end position="103"/>
    </location>
</feature>
<evidence type="ECO:0000313" key="7">
    <source>
        <dbReference type="Proteomes" id="UP001644750"/>
    </source>
</evidence>
<keyword evidence="1" id="KW-0472">Membrane</keyword>
<evidence type="ECO:0000256" key="1">
    <source>
        <dbReference type="SAM" id="Phobius"/>
    </source>
</evidence>
<evidence type="ECO:0000313" key="6">
    <source>
        <dbReference type="Proteomes" id="UP000188159"/>
    </source>
</evidence>
<dbReference type="EMBL" id="JAAITB010000023">
    <property type="protein sequence ID" value="NSJ80022.1"/>
    <property type="molecule type" value="Genomic_DNA"/>
</dbReference>
<reference evidence="3 5" key="1">
    <citation type="submission" date="2010-03" db="EMBL/GenBank/DDBJ databases">
        <title>The genome sequence of Clostridiales sp. SSC/2.</title>
        <authorList>
            <consortium name="metaHIT consortium -- http://www.metahit.eu/"/>
            <person name="Pajon A."/>
            <person name="Turner K."/>
            <person name="Parkhill J."/>
            <person name="Duncan S."/>
            <person name="Flint H."/>
        </authorList>
    </citation>
    <scope>NUCLEOTIDE SEQUENCE [LARGE SCALE GENOMIC DNA]</scope>
    <source>
        <strain evidence="3 5">SSC/2</strain>
    </source>
</reference>
<reference evidence="4" key="5">
    <citation type="submission" date="2020-02" db="EMBL/GenBank/DDBJ databases">
        <authorList>
            <person name="Littmann E."/>
            <person name="Sorbara M."/>
        </authorList>
    </citation>
    <scope>NUCLEOTIDE SEQUENCE</scope>
    <source>
        <strain evidence="4">MSK.14.57</strain>
    </source>
</reference>
<dbReference type="RefSeq" id="WP_008392196.1">
    <property type="nucleotide sequence ID" value="NC_021016.1"/>
</dbReference>
<dbReference type="Proteomes" id="UP000008960">
    <property type="component" value="Chromosome"/>
</dbReference>
<protein>
    <submittedName>
        <fullName evidence="4">DUF2752 domain-containing protein</fullName>
    </submittedName>
</protein>
<dbReference type="EMBL" id="CP012098">
    <property type="protein sequence ID" value="AQP39628.1"/>
    <property type="molecule type" value="Genomic_DNA"/>
</dbReference>
<dbReference type="Pfam" id="PF10825">
    <property type="entry name" value="DUF2752"/>
    <property type="match status" value="1"/>
</dbReference>
<evidence type="ECO:0000313" key="3">
    <source>
        <dbReference type="EMBL" id="CBL37583.1"/>
    </source>
</evidence>
<dbReference type="AlphaFoldDB" id="D4MY88"/>
<dbReference type="InterPro" id="IPR021215">
    <property type="entry name" value="DUF2752"/>
</dbReference>
<evidence type="ECO:0000313" key="2">
    <source>
        <dbReference type="EMBL" id="AQP39628.1"/>
    </source>
</evidence>
<dbReference type="KEGG" id="bprl:CL2_05160"/>
<gene>
    <name evidence="3" type="ORF">CL2_05160</name>
    <name evidence="2" type="ORF">DO83_08540</name>
    <name evidence="4" type="ORF">G5A72_10610</name>
</gene>
<keyword evidence="7" id="KW-1185">Reference proteome</keyword>
<reference evidence="3 5" key="2">
    <citation type="submission" date="2010-03" db="EMBL/GenBank/DDBJ databases">
        <authorList>
            <person name="Pajon A."/>
        </authorList>
    </citation>
    <scope>NUCLEOTIDE SEQUENCE [LARGE SCALE GENOMIC DNA]</scope>
    <source>
        <strain evidence="3 5">SSC/2</strain>
    </source>
</reference>
<sequence>MKMMTLYKIIRSMPCFFKEVTHFYCPACGGTRSVIALLHLDIERAFLCNPTVVYTGVMFLWCIAGWMVKKLTAREMKSMKPRLWMLILGVCIFFGYAVIRNILVYQFGYDYLGDLIHYTKFN</sequence>
<reference evidence="4 7" key="4">
    <citation type="journal article" date="2020" name="Cell Host Microbe">
        <title>Functional and Genomic Variation between Human-Derived Isolates of Lachnospiraceae Reveals Inter- and Intra-Species Diversity.</title>
        <authorList>
            <person name="Sorbara M.T."/>
            <person name="Littmann E.R."/>
            <person name="Fontana E."/>
            <person name="Moody T.U."/>
            <person name="Kohout C.E."/>
            <person name="Gjonbalaj M."/>
            <person name="Eaton V."/>
            <person name="Seok R."/>
            <person name="Leiner I.M."/>
            <person name="Pamer E.G."/>
        </authorList>
    </citation>
    <scope>NUCLEOTIDE SEQUENCE [LARGE SCALE GENOMIC DNA]</scope>
    <source>
        <strain evidence="4 7">MSK.14.57</strain>
    </source>
</reference>
<dbReference type="STRING" id="649756.ERS852387_00349"/>
<evidence type="ECO:0000313" key="5">
    <source>
        <dbReference type="Proteomes" id="UP000008960"/>
    </source>
</evidence>
<dbReference type="PATRIC" id="fig|245018.3.peg.699"/>
<name>D4MY88_ANAHA</name>
<organism evidence="3 5">
    <name type="scientific">Anaerostipes hadrus</name>
    <dbReference type="NCBI Taxonomy" id="649756"/>
    <lineage>
        <taxon>Bacteria</taxon>
        <taxon>Bacillati</taxon>
        <taxon>Bacillota</taxon>
        <taxon>Clostridia</taxon>
        <taxon>Lachnospirales</taxon>
        <taxon>Lachnospiraceae</taxon>
        <taxon>Anaerostipes</taxon>
    </lineage>
</organism>
<accession>D4MY88</accession>
<dbReference type="Proteomes" id="UP000188159">
    <property type="component" value="Chromosome"/>
</dbReference>
<keyword evidence="1" id="KW-1133">Transmembrane helix</keyword>
<reference evidence="2 6" key="3">
    <citation type="journal article" date="2016" name="Sci. Rep.">
        <title>Accelerated dysbiosis of gut microbiota during aggravation of DSS-induced colitis by a butyrate-producing bacterium.</title>
        <authorList>
            <person name="Zhang Q."/>
            <person name="Wu Y."/>
            <person name="Wang J."/>
            <person name="Wu G."/>
            <person name="Long W."/>
            <person name="Xue Z."/>
            <person name="Wang L."/>
            <person name="Zhang X."/>
            <person name="Pang X."/>
            <person name="Zhao Y."/>
            <person name="Zhao L."/>
            <person name="Zhang C."/>
        </authorList>
    </citation>
    <scope>NUCLEOTIDE SEQUENCE [LARGE SCALE GENOMIC DNA]</scope>
    <source>
        <strain evidence="2 6">BPB5</strain>
    </source>
</reference>
<proteinExistence type="predicted"/>
<evidence type="ECO:0000313" key="4">
    <source>
        <dbReference type="EMBL" id="NSJ80022.1"/>
    </source>
</evidence>
<dbReference type="EMBL" id="FP929061">
    <property type="protein sequence ID" value="CBL37583.1"/>
    <property type="molecule type" value="Genomic_DNA"/>
</dbReference>
<keyword evidence="1" id="KW-0812">Transmembrane</keyword>